<evidence type="ECO:0000313" key="3">
    <source>
        <dbReference type="EMBL" id="SUE14921.1"/>
    </source>
</evidence>
<feature type="chain" id="PRO_5016623379" evidence="2">
    <location>
        <begin position="36"/>
        <end position="346"/>
    </location>
</feature>
<dbReference type="InterPro" id="IPR029058">
    <property type="entry name" value="AB_hydrolase_fold"/>
</dbReference>
<reference evidence="3 4" key="1">
    <citation type="submission" date="2018-06" db="EMBL/GenBank/DDBJ databases">
        <authorList>
            <consortium name="Pathogen Informatics"/>
            <person name="Doyle S."/>
        </authorList>
    </citation>
    <scope>NUCLEOTIDE SEQUENCE [LARGE SCALE GENOMIC DNA]</scope>
    <source>
        <strain evidence="3 4">NCTC13296</strain>
    </source>
</reference>
<dbReference type="AlphaFoldDB" id="A0A379LY04"/>
<protein>
    <submittedName>
        <fullName evidence="3">Mycolyltransferase</fullName>
        <ecNumber evidence="3">2.3.1.-</ecNumber>
    </submittedName>
</protein>
<feature type="signal peptide" evidence="2">
    <location>
        <begin position="1"/>
        <end position="35"/>
    </location>
</feature>
<dbReference type="InterPro" id="IPR050583">
    <property type="entry name" value="Mycobacterial_A85_antigen"/>
</dbReference>
<dbReference type="Proteomes" id="UP000254569">
    <property type="component" value="Unassembled WGS sequence"/>
</dbReference>
<sequence>MKGTNVRTRRFALMGTIGALAVSSLVLPGAAVAHADESPAAATGETRSQSATVERIEKHTDRDWSLFVYSPSMDRTIELQVLRPADTSAPRPVFYLLNGAGGGQDRATWREQTDVVEFFGDKNVNVVTPIGGAFSYYTDWLEDDPVLGRNKWTTFLTEEVPSVVDATLGASGRNAIAGVSMSATSALALAQHAPDLYQGVGSYSGCAETATETGSRYAEIVVGFGGGEAENMWGPVAGEYWNEQDVVRNAEKLRGKAVYVSTSSGVPGPYELKAWEQSGVAVLPDVALLGLIEAGVSDCTTRLRGALDAAGVEATYSIRSEGTHTWGYWQEALHESWSVLGEAIGA</sequence>
<evidence type="ECO:0000313" key="4">
    <source>
        <dbReference type="Proteomes" id="UP000254569"/>
    </source>
</evidence>
<organism evidence="3 4">
    <name type="scientific">Rhodococcus gordoniae</name>
    <dbReference type="NCBI Taxonomy" id="223392"/>
    <lineage>
        <taxon>Bacteria</taxon>
        <taxon>Bacillati</taxon>
        <taxon>Actinomycetota</taxon>
        <taxon>Actinomycetes</taxon>
        <taxon>Mycobacteriales</taxon>
        <taxon>Nocardiaceae</taxon>
        <taxon>Rhodococcus</taxon>
    </lineage>
</organism>
<feature type="region of interest" description="Disordered" evidence="1">
    <location>
        <begin position="36"/>
        <end position="55"/>
    </location>
</feature>
<name>A0A379LY04_9NOCA</name>
<evidence type="ECO:0000256" key="1">
    <source>
        <dbReference type="SAM" id="MobiDB-lite"/>
    </source>
</evidence>
<dbReference type="GO" id="GO:0016747">
    <property type="term" value="F:acyltransferase activity, transferring groups other than amino-acyl groups"/>
    <property type="evidence" value="ECO:0007669"/>
    <property type="project" value="TreeGrafter"/>
</dbReference>
<dbReference type="PANTHER" id="PTHR48098:SF1">
    <property type="entry name" value="DIACYLGLYCEROL ACYLTRANSFERASE_MYCOLYLTRANSFERASE AG85A"/>
    <property type="match status" value="1"/>
</dbReference>
<dbReference type="InterPro" id="IPR000801">
    <property type="entry name" value="Esterase-like"/>
</dbReference>
<dbReference type="Pfam" id="PF00756">
    <property type="entry name" value="Esterase"/>
    <property type="match status" value="1"/>
</dbReference>
<evidence type="ECO:0000256" key="2">
    <source>
        <dbReference type="SAM" id="SignalP"/>
    </source>
</evidence>
<dbReference type="Gene3D" id="3.40.50.1820">
    <property type="entry name" value="alpha/beta hydrolase"/>
    <property type="match status" value="1"/>
</dbReference>
<keyword evidence="3" id="KW-0012">Acyltransferase</keyword>
<dbReference type="SUPFAM" id="SSF53474">
    <property type="entry name" value="alpha/beta-Hydrolases"/>
    <property type="match status" value="1"/>
</dbReference>
<dbReference type="EMBL" id="UGVI01000001">
    <property type="protein sequence ID" value="SUE14921.1"/>
    <property type="molecule type" value="Genomic_DNA"/>
</dbReference>
<accession>A0A379LY04</accession>
<keyword evidence="4" id="KW-1185">Reference proteome</keyword>
<dbReference type="PANTHER" id="PTHR48098">
    <property type="entry name" value="ENTEROCHELIN ESTERASE-RELATED"/>
    <property type="match status" value="1"/>
</dbReference>
<keyword evidence="3" id="KW-0808">Transferase</keyword>
<keyword evidence="2" id="KW-0732">Signal</keyword>
<proteinExistence type="predicted"/>
<dbReference type="EC" id="2.3.1.-" evidence="3"/>
<gene>
    <name evidence="3" type="primary">fbpA_1</name>
    <name evidence="3" type="ORF">NCTC13296_01774</name>
</gene>